<feature type="domain" description="SRR1-like" evidence="1">
    <location>
        <begin position="81"/>
        <end position="194"/>
    </location>
</feature>
<comment type="caution">
    <text evidence="2">The sequence shown here is derived from an EMBL/GenBank/DDBJ whole genome shotgun (WGS) entry which is preliminary data.</text>
</comment>
<dbReference type="AlphaFoldDB" id="A0AAN6MB65"/>
<gene>
    <name evidence="2" type="ORF">C8A05DRAFT_39575</name>
</gene>
<keyword evidence="3" id="KW-1185">Reference proteome</keyword>
<reference evidence="2" key="1">
    <citation type="journal article" date="2023" name="Mol. Phylogenet. Evol.">
        <title>Genome-scale phylogeny and comparative genomics of the fungal order Sordariales.</title>
        <authorList>
            <person name="Hensen N."/>
            <person name="Bonometti L."/>
            <person name="Westerberg I."/>
            <person name="Brannstrom I.O."/>
            <person name="Guillou S."/>
            <person name="Cros-Aarteil S."/>
            <person name="Calhoun S."/>
            <person name="Haridas S."/>
            <person name="Kuo A."/>
            <person name="Mondo S."/>
            <person name="Pangilinan J."/>
            <person name="Riley R."/>
            <person name="LaButti K."/>
            <person name="Andreopoulos B."/>
            <person name="Lipzen A."/>
            <person name="Chen C."/>
            <person name="Yan M."/>
            <person name="Daum C."/>
            <person name="Ng V."/>
            <person name="Clum A."/>
            <person name="Steindorff A."/>
            <person name="Ohm R.A."/>
            <person name="Martin F."/>
            <person name="Silar P."/>
            <person name="Natvig D.O."/>
            <person name="Lalanne C."/>
            <person name="Gautier V."/>
            <person name="Ament-Velasquez S.L."/>
            <person name="Kruys A."/>
            <person name="Hutchinson M.I."/>
            <person name="Powell A.J."/>
            <person name="Barry K."/>
            <person name="Miller A.N."/>
            <person name="Grigoriev I.V."/>
            <person name="Debuchy R."/>
            <person name="Gladieux P."/>
            <person name="Hiltunen Thoren M."/>
            <person name="Johannesson H."/>
        </authorList>
    </citation>
    <scope>NUCLEOTIDE SEQUENCE</scope>
    <source>
        <strain evidence="2">CBS 103.79</strain>
    </source>
</reference>
<evidence type="ECO:0000259" key="1">
    <source>
        <dbReference type="Pfam" id="PF07985"/>
    </source>
</evidence>
<dbReference type="InterPro" id="IPR012942">
    <property type="entry name" value="SRR1-like"/>
</dbReference>
<name>A0AAN6MB65_9PEZI</name>
<dbReference type="Pfam" id="PF07985">
    <property type="entry name" value="SRR1"/>
    <property type="match status" value="1"/>
</dbReference>
<dbReference type="EMBL" id="MU856358">
    <property type="protein sequence ID" value="KAK3896879.1"/>
    <property type="molecule type" value="Genomic_DNA"/>
</dbReference>
<dbReference type="Proteomes" id="UP001303889">
    <property type="component" value="Unassembled WGS sequence"/>
</dbReference>
<reference evidence="2" key="2">
    <citation type="submission" date="2023-05" db="EMBL/GenBank/DDBJ databases">
        <authorList>
            <consortium name="Lawrence Berkeley National Laboratory"/>
            <person name="Steindorff A."/>
            <person name="Hensen N."/>
            <person name="Bonometti L."/>
            <person name="Westerberg I."/>
            <person name="Brannstrom I.O."/>
            <person name="Guillou S."/>
            <person name="Cros-Aarteil S."/>
            <person name="Calhoun S."/>
            <person name="Haridas S."/>
            <person name="Kuo A."/>
            <person name="Mondo S."/>
            <person name="Pangilinan J."/>
            <person name="Riley R."/>
            <person name="Labutti K."/>
            <person name="Andreopoulos B."/>
            <person name="Lipzen A."/>
            <person name="Chen C."/>
            <person name="Yanf M."/>
            <person name="Daum C."/>
            <person name="Ng V."/>
            <person name="Clum A."/>
            <person name="Ohm R."/>
            <person name="Martin F."/>
            <person name="Silar P."/>
            <person name="Natvig D."/>
            <person name="Lalanne C."/>
            <person name="Gautier V."/>
            <person name="Ament-Velasquez S.L."/>
            <person name="Kruys A."/>
            <person name="Hutchinson M.I."/>
            <person name="Powell A.J."/>
            <person name="Barry K."/>
            <person name="Miller A.N."/>
            <person name="Grigoriev I.V."/>
            <person name="Debuchy R."/>
            <person name="Gladieux P."/>
            <person name="Thoren M.H."/>
            <person name="Johannesson H."/>
        </authorList>
    </citation>
    <scope>NUCLEOTIDE SEQUENCE</scope>
    <source>
        <strain evidence="2">CBS 103.79</strain>
    </source>
</reference>
<evidence type="ECO:0000313" key="2">
    <source>
        <dbReference type="EMBL" id="KAK3896879.1"/>
    </source>
</evidence>
<protein>
    <recommendedName>
        <fullName evidence="1">SRR1-like domain-containing protein</fullName>
    </recommendedName>
</protein>
<dbReference type="PANTHER" id="PTHR42080:SF3">
    <property type="entry name" value="SRR1-LIKE DOMAIN-CONTAINING PROTEIN"/>
    <property type="match status" value="1"/>
</dbReference>
<accession>A0AAN6MB65</accession>
<sequence>LICNIHGFSPRLAYCSTSLIYHLHVHRISDGALVHCIDGRFDKAPIDIDPEHARHDFSTGVQAWRETEECMRIKTLLATEPLPASITKIIAFALGDIAQPRSRQARSICQHAMILSVRDALDRRRGPDQPAIRCFAQDPAYNDVDEKVLGEAGITVLGDPRGFLEVDDATVVISISPNIPVRQIVADIARPAVLMWDMCFVCKTDPESSRVQRMVWDHYTEPVPVGEKEMFGGTSMYIRRTDAGLAEAGQTGGVDAAE</sequence>
<evidence type="ECO:0000313" key="3">
    <source>
        <dbReference type="Proteomes" id="UP001303889"/>
    </source>
</evidence>
<dbReference type="PANTHER" id="PTHR42080">
    <property type="entry name" value="SRR1 DOMAIN-CONTAINING PROTEIN"/>
    <property type="match status" value="1"/>
</dbReference>
<proteinExistence type="predicted"/>
<organism evidence="2 3">
    <name type="scientific">Staphylotrichum tortipilum</name>
    <dbReference type="NCBI Taxonomy" id="2831512"/>
    <lineage>
        <taxon>Eukaryota</taxon>
        <taxon>Fungi</taxon>
        <taxon>Dikarya</taxon>
        <taxon>Ascomycota</taxon>
        <taxon>Pezizomycotina</taxon>
        <taxon>Sordariomycetes</taxon>
        <taxon>Sordariomycetidae</taxon>
        <taxon>Sordariales</taxon>
        <taxon>Chaetomiaceae</taxon>
        <taxon>Staphylotrichum</taxon>
    </lineage>
</organism>
<feature type="non-terminal residue" evidence="2">
    <location>
        <position position="1"/>
    </location>
</feature>